<keyword evidence="2" id="KW-1185">Reference proteome</keyword>
<accession>A0A2T6Z9Y7</accession>
<evidence type="ECO:0000313" key="2">
    <source>
        <dbReference type="Proteomes" id="UP000244722"/>
    </source>
</evidence>
<protein>
    <submittedName>
        <fullName evidence="1">Uncharacterized protein</fullName>
    </submittedName>
</protein>
<comment type="caution">
    <text evidence="1">The sequence shown here is derived from an EMBL/GenBank/DDBJ whole genome shotgun (WGS) entry which is preliminary data.</text>
</comment>
<gene>
    <name evidence="1" type="ORF">B9Z19DRAFT_1138482</name>
</gene>
<dbReference type="EMBL" id="NESQ01000628">
    <property type="protein sequence ID" value="PUU72234.1"/>
    <property type="molecule type" value="Genomic_DNA"/>
</dbReference>
<dbReference type="Proteomes" id="UP000244722">
    <property type="component" value="Unassembled WGS sequence"/>
</dbReference>
<dbReference type="AlphaFoldDB" id="A0A2T6Z9Y7"/>
<dbReference type="OrthoDB" id="10485895at2759"/>
<reference evidence="1 2" key="1">
    <citation type="submission" date="2017-04" db="EMBL/GenBank/DDBJ databases">
        <title>Draft genome sequence of Tuber borchii Vittad., a whitish edible truffle.</title>
        <authorList>
            <consortium name="DOE Joint Genome Institute"/>
            <person name="Murat C."/>
            <person name="Kuo A."/>
            <person name="Barry K.W."/>
            <person name="Clum A."/>
            <person name="Dockter R.B."/>
            <person name="Fauchery L."/>
            <person name="Iotti M."/>
            <person name="Kohler A."/>
            <person name="Labutti K."/>
            <person name="Lindquist E.A."/>
            <person name="Lipzen A."/>
            <person name="Ohm R.A."/>
            <person name="Wang M."/>
            <person name="Grigoriev I.V."/>
            <person name="Zambonelli A."/>
            <person name="Martin F.M."/>
        </authorList>
    </citation>
    <scope>NUCLEOTIDE SEQUENCE [LARGE SCALE GENOMIC DNA]</scope>
    <source>
        <strain evidence="1 2">Tbo3840</strain>
    </source>
</reference>
<organism evidence="1 2">
    <name type="scientific">Tuber borchii</name>
    <name type="common">White truffle</name>
    <dbReference type="NCBI Taxonomy" id="42251"/>
    <lineage>
        <taxon>Eukaryota</taxon>
        <taxon>Fungi</taxon>
        <taxon>Dikarya</taxon>
        <taxon>Ascomycota</taxon>
        <taxon>Pezizomycotina</taxon>
        <taxon>Pezizomycetes</taxon>
        <taxon>Pezizales</taxon>
        <taxon>Tuberaceae</taxon>
        <taxon>Tuber</taxon>
    </lineage>
</organism>
<evidence type="ECO:0000313" key="1">
    <source>
        <dbReference type="EMBL" id="PUU72234.1"/>
    </source>
</evidence>
<sequence length="201" mass="22156">MLDKRGASPAAIATAYAGTAGNDPEKIVEFTRHAIATATNMGQLINTVSSRYRDLLEPMFRSSLDLAAKLSTARKTLAGYLEHLNKHTFPTFIEGMHNPFKSIQPCKEARDAVAKSLSELVTWFNLQKEEALSRTIAVKEIEVKHLDKKCSPAAMSAAFVQALDKDWDDTLSALGKYTEKGRNPRSWVSLALPSPKFSSKT</sequence>
<proteinExistence type="predicted"/>
<name>A0A2T6Z9Y7_TUBBO</name>